<dbReference type="PANTHER" id="PTHR10133">
    <property type="entry name" value="DNA POLYMERASE I"/>
    <property type="match status" value="1"/>
</dbReference>
<keyword evidence="11" id="KW-0175">Coiled coil</keyword>
<dbReference type="GO" id="GO:0039693">
    <property type="term" value="P:viral DNA genome replication"/>
    <property type="evidence" value="ECO:0007669"/>
    <property type="project" value="UniProtKB-KW"/>
</dbReference>
<evidence type="ECO:0000256" key="9">
    <source>
        <dbReference type="ARBA" id="ARBA00023125"/>
    </source>
</evidence>
<keyword evidence="6" id="KW-0235">DNA replication</keyword>
<keyword evidence="9" id="KW-0238">DNA-binding</keyword>
<evidence type="ECO:0000256" key="1">
    <source>
        <dbReference type="ARBA" id="ARBA00007705"/>
    </source>
</evidence>
<dbReference type="GO" id="GO:0008408">
    <property type="term" value="F:3'-5' exonuclease activity"/>
    <property type="evidence" value="ECO:0007669"/>
    <property type="project" value="InterPro"/>
</dbReference>
<dbReference type="PROSITE" id="PS00447">
    <property type="entry name" value="DNA_POLYMERASE_A"/>
    <property type="match status" value="1"/>
</dbReference>
<dbReference type="Gene3D" id="1.20.1060.10">
    <property type="entry name" value="Taq DNA Polymerase, Chain T, domain 4"/>
    <property type="match status" value="1"/>
</dbReference>
<evidence type="ECO:0000256" key="5">
    <source>
        <dbReference type="ARBA" id="ARBA00022695"/>
    </source>
</evidence>
<protein>
    <recommendedName>
        <fullName evidence="3">DNA polymerase</fullName>
        <ecNumber evidence="2">2.7.7.7</ecNumber>
    </recommendedName>
</protein>
<evidence type="ECO:0000256" key="3">
    <source>
        <dbReference type="ARBA" id="ARBA00015749"/>
    </source>
</evidence>
<keyword evidence="5" id="KW-0548">Nucleotidyltransferase</keyword>
<dbReference type="GO" id="GO:0003887">
    <property type="term" value="F:DNA-directed DNA polymerase activity"/>
    <property type="evidence" value="ECO:0007669"/>
    <property type="project" value="UniProtKB-KW"/>
</dbReference>
<dbReference type="KEGG" id="vg:26634090"/>
<dbReference type="RefSeq" id="YP_009207577.1">
    <property type="nucleotide sequence ID" value="NC_028895.1"/>
</dbReference>
<comment type="catalytic activity">
    <reaction evidence="10">
        <text>DNA(n) + a 2'-deoxyribonucleoside 5'-triphosphate = DNA(n+1) + diphosphate</text>
        <dbReference type="Rhea" id="RHEA:22508"/>
        <dbReference type="Rhea" id="RHEA-COMP:17339"/>
        <dbReference type="Rhea" id="RHEA-COMP:17340"/>
        <dbReference type="ChEBI" id="CHEBI:33019"/>
        <dbReference type="ChEBI" id="CHEBI:61560"/>
        <dbReference type="ChEBI" id="CHEBI:173112"/>
        <dbReference type="EC" id="2.7.7.7"/>
    </reaction>
</comment>
<evidence type="ECO:0000313" key="14">
    <source>
        <dbReference type="EMBL" id="AJF40879.1"/>
    </source>
</evidence>
<dbReference type="Gene3D" id="3.30.70.370">
    <property type="match status" value="1"/>
</dbReference>
<evidence type="ECO:0000256" key="4">
    <source>
        <dbReference type="ARBA" id="ARBA00022679"/>
    </source>
</evidence>
<evidence type="ECO:0000256" key="6">
    <source>
        <dbReference type="ARBA" id="ARBA00022705"/>
    </source>
</evidence>
<dbReference type="InterPro" id="IPR002562">
    <property type="entry name" value="3'-5'_exonuclease_dom"/>
</dbReference>
<dbReference type="InterPro" id="IPR001098">
    <property type="entry name" value="DNA-dir_DNA_pol_A_palm_dom"/>
</dbReference>
<dbReference type="EMBL" id="KP280063">
    <property type="protein sequence ID" value="AJF40879.1"/>
    <property type="molecule type" value="Genomic_DNA"/>
</dbReference>
<feature type="domain" description="3'-5' exonuclease" evidence="12">
    <location>
        <begin position="133"/>
        <end position="331"/>
    </location>
</feature>
<keyword evidence="7" id="KW-0239">DNA-directed DNA polymerase</keyword>
<dbReference type="SUPFAM" id="SSF56672">
    <property type="entry name" value="DNA/RNA polymerases"/>
    <property type="match status" value="1"/>
</dbReference>
<dbReference type="Pfam" id="PF00476">
    <property type="entry name" value="DNA_pol_A"/>
    <property type="match status" value="1"/>
</dbReference>
<dbReference type="InterPro" id="IPR036397">
    <property type="entry name" value="RNaseH_sf"/>
</dbReference>
<gene>
    <name evidence="14" type="ORF">SBVP3_00112</name>
</gene>
<dbReference type="SMART" id="SM00482">
    <property type="entry name" value="POLAc"/>
    <property type="match status" value="1"/>
</dbReference>
<dbReference type="OrthoDB" id="14842at10239"/>
<keyword evidence="4" id="KW-0808">Transferase</keyword>
<dbReference type="PANTHER" id="PTHR10133:SF27">
    <property type="entry name" value="DNA POLYMERASE NU"/>
    <property type="match status" value="1"/>
</dbReference>
<keyword evidence="8" id="KW-1194">Viral DNA replication</keyword>
<dbReference type="Pfam" id="PF01612">
    <property type="entry name" value="DNA_pol_A_exo1"/>
    <property type="match status" value="1"/>
</dbReference>
<dbReference type="InterPro" id="IPR012337">
    <property type="entry name" value="RNaseH-like_sf"/>
</dbReference>
<feature type="coiled-coil region" evidence="11">
    <location>
        <begin position="365"/>
        <end position="392"/>
    </location>
</feature>
<evidence type="ECO:0000259" key="12">
    <source>
        <dbReference type="SMART" id="SM00474"/>
    </source>
</evidence>
<dbReference type="Gene3D" id="1.10.150.20">
    <property type="entry name" value="5' to 3' exonuclease, C-terminal subdomain"/>
    <property type="match status" value="1"/>
</dbReference>
<dbReference type="EC" id="2.7.7.7" evidence="2"/>
<dbReference type="GeneID" id="26634090"/>
<sequence>MTKPKIAVVDKCPSRTDFGKLLGLDVEVLTMSSQKVAKLRKADIDLVLDPSKYDWVILVGADALKHYTRHSKVTDYAGKQVSSKDESYHNFLVLNSPGMLFVKPELKPAFDASVEEMKQIINGTKAAKLETDYSPIQDTKQILEYLQMVYALPVSAVPAIALDSETTGLSARKCQVLGISMSHRVCQGVYMDADYFDTECINVLQKIIDTPNRHIVLHNLKFDDHMYSFHFGISFEKAHKENRLHDTMVMHYVLDERQGTHGLKSLAMKHTDMGDYDFELDEYKTNYCKTHGIKQEDFTYDLIPFDIMWPYAAGDTDATLRLFELFWGILQKPASAKLLWLYENVMMPATRFLGRMEARGIPLSVKRLRKAQETLETELRKLESRLYEYKEVKECEALLGKQFNPNSTQQLRTLLFDVIGLPPTGKLTETNADSTDAEVLEKLGEMHEIPKLILNIRKTSKLINSFIIKLIENIDADGRIRTNFGCTTTTSGRLSSSGTFNAQQLPRDNPIIKGCIVAPPGYKVVAKDLTTAEVYYAAALSGDRNLMQVFINMTNHPDQYADFHSTIAHMVFNLPCTPNEVKKKFPAMRQAAKAITFGILYGSGPAKVAESVNIALLEQSIATGQPFEPCSIEDAKDHINTYFRKFPQLRKWIDASHDQIRQYGFIYSFYGRKRRLRNYKSTDRAVVGAEIRSGFNAIIQSASSDSLLIGTMEADKEIMERGLDMEIIMLVHDSIVAIVREDLVDEYHEIVDRNVQALRFNWDKANGALGIPGCPIGIESDSEAGGSRDYSCGKMDKAYPFITVFDSPESQEYSLGMMQKFINGYVPEKNDKGKWVNAREGANYDHKELVLESLQELGLM</sequence>
<keyword evidence="15" id="KW-1185">Reference proteome</keyword>
<dbReference type="InterPro" id="IPR043502">
    <property type="entry name" value="DNA/RNA_pol_sf"/>
</dbReference>
<organism evidence="14 15">
    <name type="scientific">Vibrio phage phi 3</name>
    <dbReference type="NCBI Taxonomy" id="1589298"/>
    <lineage>
        <taxon>Viruses</taxon>
        <taxon>Duplodnaviria</taxon>
        <taxon>Heunggongvirae</taxon>
        <taxon>Uroviricota</taxon>
        <taxon>Caudoviricetes</taxon>
        <taxon>Demerecviridae</taxon>
        <taxon>Ermolyevavirinae</taxon>
        <taxon>Jesfedecavirus</taxon>
        <taxon>Jesfedecavirus phi3</taxon>
    </lineage>
</organism>
<proteinExistence type="inferred from homology"/>
<evidence type="ECO:0000259" key="13">
    <source>
        <dbReference type="SMART" id="SM00482"/>
    </source>
</evidence>
<name>A0A0B5HAT9_9CAUD</name>
<dbReference type="GO" id="GO:0006261">
    <property type="term" value="P:DNA-templated DNA replication"/>
    <property type="evidence" value="ECO:0007669"/>
    <property type="project" value="InterPro"/>
</dbReference>
<evidence type="ECO:0000256" key="2">
    <source>
        <dbReference type="ARBA" id="ARBA00012417"/>
    </source>
</evidence>
<evidence type="ECO:0000256" key="11">
    <source>
        <dbReference type="SAM" id="Coils"/>
    </source>
</evidence>
<dbReference type="SUPFAM" id="SSF53098">
    <property type="entry name" value="Ribonuclease H-like"/>
    <property type="match status" value="1"/>
</dbReference>
<dbReference type="SMART" id="SM00474">
    <property type="entry name" value="35EXOc"/>
    <property type="match status" value="1"/>
</dbReference>
<dbReference type="InterPro" id="IPR002298">
    <property type="entry name" value="DNA_polymerase_A"/>
</dbReference>
<evidence type="ECO:0000256" key="10">
    <source>
        <dbReference type="ARBA" id="ARBA00049244"/>
    </source>
</evidence>
<dbReference type="InterPro" id="IPR019760">
    <property type="entry name" value="DNA-dir_DNA_pol_A_CS"/>
</dbReference>
<dbReference type="Gene3D" id="3.30.420.10">
    <property type="entry name" value="Ribonuclease H-like superfamily/Ribonuclease H"/>
    <property type="match status" value="1"/>
</dbReference>
<feature type="domain" description="DNA-directed DNA polymerase family A palm" evidence="13">
    <location>
        <begin position="509"/>
        <end position="743"/>
    </location>
</feature>
<dbReference type="Proteomes" id="UP000031804">
    <property type="component" value="Segment"/>
</dbReference>
<evidence type="ECO:0000256" key="7">
    <source>
        <dbReference type="ARBA" id="ARBA00022932"/>
    </source>
</evidence>
<reference evidence="14 15" key="1">
    <citation type="submission" date="2014-12" db="EMBL/GenBank/DDBJ databases">
        <title>Complete genome sequences of three Vibrio cholerae specific bacteriophages.</title>
        <authorList>
            <person name="Bhandare S.G."/>
            <person name="Warry A."/>
            <person name="Emes R.D."/>
            <person name="Hooton S.P.T."/>
            <person name="Barrow P.A."/>
            <person name="Atterbury R.J."/>
        </authorList>
    </citation>
    <scope>NUCLEOTIDE SEQUENCE [LARGE SCALE GENOMIC DNA]</scope>
</reference>
<dbReference type="GO" id="GO:0003677">
    <property type="term" value="F:DNA binding"/>
    <property type="evidence" value="ECO:0007669"/>
    <property type="project" value="UniProtKB-KW"/>
</dbReference>
<comment type="similarity">
    <text evidence="1">Belongs to the DNA polymerase type-A family.</text>
</comment>
<evidence type="ECO:0000256" key="8">
    <source>
        <dbReference type="ARBA" id="ARBA00023109"/>
    </source>
</evidence>
<accession>A0A0B5HAT9</accession>
<evidence type="ECO:0000313" key="15">
    <source>
        <dbReference type="Proteomes" id="UP000031804"/>
    </source>
</evidence>
<dbReference type="PRINTS" id="PR00868">
    <property type="entry name" value="DNAPOLI"/>
</dbReference>
<dbReference type="GO" id="GO:0006302">
    <property type="term" value="P:double-strand break repair"/>
    <property type="evidence" value="ECO:0007669"/>
    <property type="project" value="TreeGrafter"/>
</dbReference>